<accession>C7N3R8</accession>
<keyword evidence="3" id="KW-0238">DNA-binding</keyword>
<dbReference type="GO" id="GO:0003677">
    <property type="term" value="F:DNA binding"/>
    <property type="evidence" value="ECO:0007669"/>
    <property type="project" value="UniProtKB-KW"/>
</dbReference>
<dbReference type="Pfam" id="PF00126">
    <property type="entry name" value="HTH_1"/>
    <property type="match status" value="1"/>
</dbReference>
<keyword evidence="7" id="KW-1185">Reference proteome</keyword>
<proteinExistence type="inferred from homology"/>
<dbReference type="EMBL" id="CP001684">
    <property type="protein sequence ID" value="ACV21659.1"/>
    <property type="molecule type" value="Genomic_DNA"/>
</dbReference>
<dbReference type="eggNOG" id="COG0583">
    <property type="taxonomic scope" value="Bacteria"/>
</dbReference>
<evidence type="ECO:0000313" key="7">
    <source>
        <dbReference type="Proteomes" id="UP000002026"/>
    </source>
</evidence>
<dbReference type="InterPro" id="IPR036390">
    <property type="entry name" value="WH_DNA-bd_sf"/>
</dbReference>
<dbReference type="GO" id="GO:0003700">
    <property type="term" value="F:DNA-binding transcription factor activity"/>
    <property type="evidence" value="ECO:0007669"/>
    <property type="project" value="InterPro"/>
</dbReference>
<evidence type="ECO:0000313" key="6">
    <source>
        <dbReference type="EMBL" id="ACV21659.1"/>
    </source>
</evidence>
<comment type="similarity">
    <text evidence="1">Belongs to the LysR transcriptional regulatory family.</text>
</comment>
<dbReference type="PROSITE" id="PS50931">
    <property type="entry name" value="HTH_LYSR"/>
    <property type="match status" value="1"/>
</dbReference>
<keyword evidence="4" id="KW-0804">Transcription</keyword>
<evidence type="ECO:0000259" key="5">
    <source>
        <dbReference type="PROSITE" id="PS50931"/>
    </source>
</evidence>
<organism evidence="6 7">
    <name type="scientific">Slackia heliotrinireducens (strain ATCC 29202 / DSM 20476 / NCTC 11029 / RHS 1)</name>
    <name type="common">Peptococcus heliotrinreducens</name>
    <dbReference type="NCBI Taxonomy" id="471855"/>
    <lineage>
        <taxon>Bacteria</taxon>
        <taxon>Bacillati</taxon>
        <taxon>Actinomycetota</taxon>
        <taxon>Coriobacteriia</taxon>
        <taxon>Eggerthellales</taxon>
        <taxon>Eggerthellaceae</taxon>
        <taxon>Slackia</taxon>
    </lineage>
</organism>
<gene>
    <name evidence="6" type="ordered locus">Shel_06000</name>
</gene>
<dbReference type="CDD" id="cd05466">
    <property type="entry name" value="PBP2_LTTR_substrate"/>
    <property type="match status" value="1"/>
</dbReference>
<dbReference type="PANTHER" id="PTHR30346">
    <property type="entry name" value="TRANSCRIPTIONAL DUAL REGULATOR HCAR-RELATED"/>
    <property type="match status" value="1"/>
</dbReference>
<dbReference type="InterPro" id="IPR036388">
    <property type="entry name" value="WH-like_DNA-bd_sf"/>
</dbReference>
<dbReference type="Proteomes" id="UP000002026">
    <property type="component" value="Chromosome"/>
</dbReference>
<dbReference type="PRINTS" id="PR00039">
    <property type="entry name" value="HTHLYSR"/>
</dbReference>
<reference evidence="6 7" key="1">
    <citation type="journal article" date="2009" name="Stand. Genomic Sci.">
        <title>Complete genome sequence of Slackia heliotrinireducens type strain (RHS 1).</title>
        <authorList>
            <person name="Pukall R."/>
            <person name="Lapidus A."/>
            <person name="Nolan M."/>
            <person name="Copeland A."/>
            <person name="Glavina Del Rio T."/>
            <person name="Lucas S."/>
            <person name="Chen F."/>
            <person name="Tice H."/>
            <person name="Cheng J.F."/>
            <person name="Chertkov O."/>
            <person name="Bruce D."/>
            <person name="Goodwin L."/>
            <person name="Kuske C."/>
            <person name="Brettin T."/>
            <person name="Detter J.C."/>
            <person name="Han C."/>
            <person name="Pitluck S."/>
            <person name="Pati A."/>
            <person name="Mavrommatis K."/>
            <person name="Ivanova N."/>
            <person name="Ovchinnikova G."/>
            <person name="Chen A."/>
            <person name="Palaniappan K."/>
            <person name="Schneider S."/>
            <person name="Rohde M."/>
            <person name="Chain P."/>
            <person name="D'haeseleer P."/>
            <person name="Goker M."/>
            <person name="Bristow J."/>
            <person name="Eisen J.A."/>
            <person name="Markowitz V."/>
            <person name="Kyrpides N.C."/>
            <person name="Klenk H.P."/>
            <person name="Hugenholtz P."/>
        </authorList>
    </citation>
    <scope>NUCLEOTIDE SEQUENCE [LARGE SCALE GENOMIC DNA]</scope>
    <source>
        <strain evidence="7">ATCC 29202 / DSM 20476 / NCTC 11029 / RHS 1</strain>
    </source>
</reference>
<dbReference type="GO" id="GO:0032993">
    <property type="term" value="C:protein-DNA complex"/>
    <property type="evidence" value="ECO:0007669"/>
    <property type="project" value="TreeGrafter"/>
</dbReference>
<dbReference type="InterPro" id="IPR000847">
    <property type="entry name" value="LysR_HTH_N"/>
</dbReference>
<dbReference type="HOGENOM" id="CLU_039613_32_1_11"/>
<feature type="domain" description="HTH lysR-type" evidence="5">
    <location>
        <begin position="9"/>
        <end position="66"/>
    </location>
</feature>
<evidence type="ECO:0000256" key="1">
    <source>
        <dbReference type="ARBA" id="ARBA00009437"/>
    </source>
</evidence>
<dbReference type="AlphaFoldDB" id="C7N3R8"/>
<dbReference type="SUPFAM" id="SSF53850">
    <property type="entry name" value="Periplasmic binding protein-like II"/>
    <property type="match status" value="1"/>
</dbReference>
<dbReference type="PANTHER" id="PTHR30346:SF17">
    <property type="entry name" value="LYSR FAMILY TRANSCRIPTIONAL REGULATOR"/>
    <property type="match status" value="1"/>
</dbReference>
<sequence length="311" mass="34725">MKLEEGISLNTDLFRAAIEIERCGSISHAASNLSVSQPNLSAQVKNLEARLGYKIFDRSNTGVRVTEQGKLFMDSARIIVSELENIRNVPRIFEGDEHSLSIACVPSVVILNHYLRFRSLHPANESHDVFQEASPARTVSGVMDGAYRLGFIYEFKNRLPELRNSTQRRPLEFETVASNVPVLAIMSKHHPLAKLESISLEALSTTPLVAFDYLKDGSWLETMGMASPREVLYVSDRGGALEVVTYGRHVGISVGTPFFNVHNDDLAQVPITGVKRRICQYLIKPENYEFTPTEQEFLKFVKKEGLVAATA</sequence>
<dbReference type="KEGG" id="shi:Shel_06000"/>
<name>C7N3R8_SLAHD</name>
<evidence type="ECO:0000256" key="3">
    <source>
        <dbReference type="ARBA" id="ARBA00023125"/>
    </source>
</evidence>
<dbReference type="STRING" id="471855.Shel_06000"/>
<dbReference type="RefSeq" id="WP_012797764.1">
    <property type="nucleotide sequence ID" value="NC_013165.1"/>
</dbReference>
<protein>
    <submittedName>
        <fullName evidence="6">Transcriptional regulator</fullName>
    </submittedName>
</protein>
<dbReference type="SUPFAM" id="SSF46785">
    <property type="entry name" value="Winged helix' DNA-binding domain"/>
    <property type="match status" value="1"/>
</dbReference>
<dbReference type="Gene3D" id="3.40.190.290">
    <property type="match status" value="1"/>
</dbReference>
<evidence type="ECO:0000256" key="2">
    <source>
        <dbReference type="ARBA" id="ARBA00023015"/>
    </source>
</evidence>
<dbReference type="Gene3D" id="1.10.10.10">
    <property type="entry name" value="Winged helix-like DNA-binding domain superfamily/Winged helix DNA-binding domain"/>
    <property type="match status" value="1"/>
</dbReference>
<keyword evidence="2" id="KW-0805">Transcription regulation</keyword>
<evidence type="ECO:0000256" key="4">
    <source>
        <dbReference type="ARBA" id="ARBA00023163"/>
    </source>
</evidence>